<proteinExistence type="predicted"/>
<dbReference type="EMBL" id="JANSUY010000010">
    <property type="protein sequence ID" value="MCR9015830.1"/>
    <property type="molecule type" value="Genomic_DNA"/>
</dbReference>
<protein>
    <submittedName>
        <fullName evidence="2">DNA binding domain-containing protein</fullName>
    </submittedName>
</protein>
<accession>A0A9X2T2S9</accession>
<dbReference type="PANTHER" id="PTHR30595">
    <property type="entry name" value="GLPR-RELATED TRANSCRIPTIONAL REPRESSOR"/>
    <property type="match status" value="1"/>
</dbReference>
<evidence type="ECO:0000313" key="3">
    <source>
        <dbReference type="Proteomes" id="UP001142175"/>
    </source>
</evidence>
<dbReference type="RefSeq" id="WP_258423692.1">
    <property type="nucleotide sequence ID" value="NZ_JANSUY010000010.1"/>
</dbReference>
<reference evidence="2" key="1">
    <citation type="submission" date="2022-08" db="EMBL/GenBank/DDBJ databases">
        <authorList>
            <person name="Zhang D."/>
        </authorList>
    </citation>
    <scope>NUCLEOTIDE SEQUENCE</scope>
    <source>
        <strain evidence="2">XJ19-11</strain>
    </source>
</reference>
<name>A0A9X2T2S9_9BACT</name>
<dbReference type="InterPro" id="IPR038475">
    <property type="entry name" value="RecG_C_sf"/>
</dbReference>
<dbReference type="InterPro" id="IPR007421">
    <property type="entry name" value="Schlafen_AlbA_2_dom"/>
</dbReference>
<sequence length="399" mass="45331">MMTKEQVIMLMLDLESDRIERTISFREDKLGPAVCALSNDFPNHRKSGYILLGVNDDGSAKGIKISDEELQKIGNIKSNGNVLPQPSLTVSTVFQIDGGDVVVVEVRPSLYPPVRYDGRCWIRVGPRKAKASLEEERILIERRVSYAKTYDLVPALGSTLEDISLELFKINYLPSAIDRETLSENGRSIEEQLASLRFYDTKEKCPTNAGILMFGLNPEFYLPGAYIQYLKFSGQEMTSDLEFEKKFSGAMITGMGQLDDFIKGNVVKERPIRKDSFQEENVRNYPYWALRELVMNALMHRSYESNAPIYIYEFSNRIEIINSGGLYGEATPQNFPNASDYRNVVLAEAMKVLGYVNRFNYGVKRAKEELIQNGNGEPNFDLSLTTKFKVTIPINQQWL</sequence>
<evidence type="ECO:0000313" key="2">
    <source>
        <dbReference type="EMBL" id="MCR9015830.1"/>
    </source>
</evidence>
<dbReference type="Pfam" id="PF04326">
    <property type="entry name" value="SLFN_AlbA_2"/>
    <property type="match status" value="1"/>
</dbReference>
<dbReference type="Gene3D" id="3.30.565.60">
    <property type="match status" value="1"/>
</dbReference>
<feature type="domain" description="Schlafen AlbA-2" evidence="1">
    <location>
        <begin position="17"/>
        <end position="131"/>
    </location>
</feature>
<dbReference type="Pfam" id="PF13749">
    <property type="entry name" value="HATPase_c_4"/>
    <property type="match status" value="1"/>
</dbReference>
<dbReference type="PANTHER" id="PTHR30595:SF6">
    <property type="entry name" value="SCHLAFEN ALBA-2 DOMAIN-CONTAINING PROTEIN"/>
    <property type="match status" value="1"/>
</dbReference>
<dbReference type="AlphaFoldDB" id="A0A9X2T2S9"/>
<evidence type="ECO:0000259" key="1">
    <source>
        <dbReference type="Pfam" id="PF04326"/>
    </source>
</evidence>
<dbReference type="Proteomes" id="UP001142175">
    <property type="component" value="Unassembled WGS sequence"/>
</dbReference>
<gene>
    <name evidence="2" type="ORF">NU887_12345</name>
</gene>
<dbReference type="InterPro" id="IPR038461">
    <property type="entry name" value="Schlafen_AlbA_2_dom_sf"/>
</dbReference>
<comment type="caution">
    <text evidence="2">The sequence shown here is derived from an EMBL/GenBank/DDBJ whole genome shotgun (WGS) entry which is preliminary data.</text>
</comment>
<organism evidence="2 3">
    <name type="scientific">Aquiflexum gelatinilyticum</name>
    <dbReference type="NCBI Taxonomy" id="2961943"/>
    <lineage>
        <taxon>Bacteria</taxon>
        <taxon>Pseudomonadati</taxon>
        <taxon>Bacteroidota</taxon>
        <taxon>Cytophagia</taxon>
        <taxon>Cytophagales</taxon>
        <taxon>Cyclobacteriaceae</taxon>
        <taxon>Aquiflexum</taxon>
    </lineage>
</organism>
<keyword evidence="3" id="KW-1185">Reference proteome</keyword>
<dbReference type="Gene3D" id="3.30.950.30">
    <property type="entry name" value="Schlafen, AAA domain"/>
    <property type="match status" value="1"/>
</dbReference>